<dbReference type="EMBL" id="JAUSVS010000001">
    <property type="protein sequence ID" value="MDQ0462779.1"/>
    <property type="molecule type" value="Genomic_DNA"/>
</dbReference>
<protein>
    <submittedName>
        <fullName evidence="10">Do/DeqQ family serine protease</fullName>
    </submittedName>
</protein>
<dbReference type="GO" id="GO:0006508">
    <property type="term" value="P:proteolysis"/>
    <property type="evidence" value="ECO:0007669"/>
    <property type="project" value="UniProtKB-KW"/>
</dbReference>
<sequence length="469" mass="48554">MRAIKVLIPALVILAACSDPSSRSRAQDAGLAQPTRTVPASAGAMKMSFAPVVKRAAPAVVNVSSRRVVRTQVDPFWQMFGAVPGNRVEGSLGSGSIVRSDGVILTNHHNIEGAQQIMVQLADRREFAATVLLDDPRSDLAVLKIDTKGEKLPTIAIDDAQQPEVGDLVLAIGNPFGVGQTVTNGIVSATARSNVGITDFGFFLQTDAAINPGNSGGPLVDMDGDLIGVNTAILSRSGTSSGVGFAIPAAMAKQVVNAALGGSRTVARPWLGAKTQSVTPEIAASLGQRTPRGALVADVWPGSAADRAGLKPGDIILKVGGQDVIDESGVTYYFAGRRIGEEEPLVVLRDGRERTISVRAEAAPGNPKGDERLISGRNPLDGASIATFNPAMADAAGLDPFAGKGVVVTRVGQGFAQEAGFRPGDFVLSINGRSVSTVGDVAAILNAGSRGWRVTILRGGQQITADFRT</sequence>
<dbReference type="Proteomes" id="UP001228905">
    <property type="component" value="Unassembled WGS sequence"/>
</dbReference>
<keyword evidence="11" id="KW-1185">Reference proteome</keyword>
<feature type="domain" description="PDZ" evidence="9">
    <location>
        <begin position="282"/>
        <end position="354"/>
    </location>
</feature>
<evidence type="ECO:0000256" key="4">
    <source>
        <dbReference type="ARBA" id="ARBA00022729"/>
    </source>
</evidence>
<dbReference type="InterPro" id="IPR001940">
    <property type="entry name" value="Peptidase_S1C"/>
</dbReference>
<organism evidence="10 11">
    <name type="scientific">Caulobacter ginsengisoli</name>
    <dbReference type="NCBI Taxonomy" id="400775"/>
    <lineage>
        <taxon>Bacteria</taxon>
        <taxon>Pseudomonadati</taxon>
        <taxon>Pseudomonadota</taxon>
        <taxon>Alphaproteobacteria</taxon>
        <taxon>Caulobacterales</taxon>
        <taxon>Caulobacteraceae</taxon>
        <taxon>Caulobacter</taxon>
    </lineage>
</organism>
<keyword evidence="7" id="KW-0378">Hydrolase</keyword>
<name>A0ABU0IP37_9CAUL</name>
<comment type="caution">
    <text evidence="10">The sequence shown here is derived from an EMBL/GenBank/DDBJ whole genome shotgun (WGS) entry which is preliminary data.</text>
</comment>
<evidence type="ECO:0000313" key="10">
    <source>
        <dbReference type="EMBL" id="MDQ0462779.1"/>
    </source>
</evidence>
<comment type="subcellular location">
    <subcellularLocation>
        <location evidence="1">Periplasm</location>
    </subcellularLocation>
</comment>
<evidence type="ECO:0000256" key="5">
    <source>
        <dbReference type="ARBA" id="ARBA00022737"/>
    </source>
</evidence>
<dbReference type="InterPro" id="IPR001478">
    <property type="entry name" value="PDZ"/>
</dbReference>
<dbReference type="PRINTS" id="PR00834">
    <property type="entry name" value="PROTEASES2C"/>
</dbReference>
<evidence type="ECO:0000256" key="3">
    <source>
        <dbReference type="ARBA" id="ARBA00022670"/>
    </source>
</evidence>
<feature type="domain" description="PDZ" evidence="9">
    <location>
        <begin position="397"/>
        <end position="460"/>
    </location>
</feature>
<dbReference type="PANTHER" id="PTHR22939:SF129">
    <property type="entry name" value="SERINE PROTEASE HTRA2, MITOCHONDRIAL"/>
    <property type="match status" value="1"/>
</dbReference>
<dbReference type="PROSITE" id="PS50106">
    <property type="entry name" value="PDZ"/>
    <property type="match status" value="2"/>
</dbReference>
<dbReference type="Gene3D" id="2.40.10.120">
    <property type="match status" value="1"/>
</dbReference>
<keyword evidence="3 10" id="KW-0645">Protease</keyword>
<dbReference type="NCBIfam" id="TIGR02037">
    <property type="entry name" value="degP_htrA_DO"/>
    <property type="match status" value="1"/>
</dbReference>
<dbReference type="Pfam" id="PF17820">
    <property type="entry name" value="PDZ_6"/>
    <property type="match status" value="1"/>
</dbReference>
<comment type="similarity">
    <text evidence="2">Belongs to the peptidase S1C family.</text>
</comment>
<keyword evidence="5" id="KW-0677">Repeat</keyword>
<evidence type="ECO:0000256" key="2">
    <source>
        <dbReference type="ARBA" id="ARBA00010541"/>
    </source>
</evidence>
<dbReference type="PROSITE" id="PS51257">
    <property type="entry name" value="PROKAR_LIPOPROTEIN"/>
    <property type="match status" value="1"/>
</dbReference>
<dbReference type="Pfam" id="PF13180">
    <property type="entry name" value="PDZ_2"/>
    <property type="match status" value="1"/>
</dbReference>
<dbReference type="InterPro" id="IPR009003">
    <property type="entry name" value="Peptidase_S1_PA"/>
</dbReference>
<dbReference type="GO" id="GO:0008233">
    <property type="term" value="F:peptidase activity"/>
    <property type="evidence" value="ECO:0007669"/>
    <property type="project" value="UniProtKB-KW"/>
</dbReference>
<dbReference type="InterPro" id="IPR036034">
    <property type="entry name" value="PDZ_sf"/>
</dbReference>
<dbReference type="SUPFAM" id="SSF50494">
    <property type="entry name" value="Trypsin-like serine proteases"/>
    <property type="match status" value="1"/>
</dbReference>
<keyword evidence="4" id="KW-0732">Signal</keyword>
<dbReference type="InterPro" id="IPR011782">
    <property type="entry name" value="Pept_S1C_Do"/>
</dbReference>
<dbReference type="PANTHER" id="PTHR22939">
    <property type="entry name" value="SERINE PROTEASE FAMILY S1C HTRA-RELATED"/>
    <property type="match status" value="1"/>
</dbReference>
<evidence type="ECO:0000259" key="9">
    <source>
        <dbReference type="PROSITE" id="PS50106"/>
    </source>
</evidence>
<dbReference type="SMART" id="SM00228">
    <property type="entry name" value="PDZ"/>
    <property type="match status" value="2"/>
</dbReference>
<dbReference type="RefSeq" id="WP_307345608.1">
    <property type="nucleotide sequence ID" value="NZ_JAUSVS010000001.1"/>
</dbReference>
<evidence type="ECO:0000256" key="8">
    <source>
        <dbReference type="ARBA" id="ARBA00022825"/>
    </source>
</evidence>
<dbReference type="Pfam" id="PF13365">
    <property type="entry name" value="Trypsin_2"/>
    <property type="match status" value="1"/>
</dbReference>
<evidence type="ECO:0000256" key="7">
    <source>
        <dbReference type="ARBA" id="ARBA00022801"/>
    </source>
</evidence>
<accession>A0ABU0IP37</accession>
<evidence type="ECO:0000313" key="11">
    <source>
        <dbReference type="Proteomes" id="UP001228905"/>
    </source>
</evidence>
<dbReference type="SUPFAM" id="SSF50156">
    <property type="entry name" value="PDZ domain-like"/>
    <property type="match status" value="2"/>
</dbReference>
<keyword evidence="6" id="KW-0574">Periplasm</keyword>
<reference evidence="10 11" key="1">
    <citation type="submission" date="2023-07" db="EMBL/GenBank/DDBJ databases">
        <title>Genomic Encyclopedia of Type Strains, Phase IV (KMG-IV): sequencing the most valuable type-strain genomes for metagenomic binning, comparative biology and taxonomic classification.</title>
        <authorList>
            <person name="Goeker M."/>
        </authorList>
    </citation>
    <scope>NUCLEOTIDE SEQUENCE [LARGE SCALE GENOMIC DNA]</scope>
    <source>
        <strain evidence="10 11">DSM 18695</strain>
    </source>
</reference>
<keyword evidence="8" id="KW-0720">Serine protease</keyword>
<evidence type="ECO:0000256" key="6">
    <source>
        <dbReference type="ARBA" id="ARBA00022764"/>
    </source>
</evidence>
<dbReference type="Gene3D" id="2.30.42.10">
    <property type="match status" value="2"/>
</dbReference>
<dbReference type="InterPro" id="IPR041489">
    <property type="entry name" value="PDZ_6"/>
</dbReference>
<evidence type="ECO:0000256" key="1">
    <source>
        <dbReference type="ARBA" id="ARBA00004418"/>
    </source>
</evidence>
<gene>
    <name evidence="10" type="ORF">QO010_000527</name>
</gene>
<proteinExistence type="inferred from homology"/>